<reference evidence="2" key="1">
    <citation type="submission" date="2017-06" db="EMBL/GenBank/DDBJ databases">
        <title>Whole genome sequence of Laribacter hongkongensis LHGZ1.</title>
        <authorList>
            <person name="Chen D."/>
            <person name="Wu H."/>
            <person name="Chen J."/>
        </authorList>
    </citation>
    <scope>NUCLEOTIDE SEQUENCE [LARGE SCALE GENOMIC DNA]</scope>
    <source>
        <strain evidence="2">LHGZ1</strain>
    </source>
</reference>
<dbReference type="RefSeq" id="WP_088861009.1">
    <property type="nucleotide sequence ID" value="NZ_CP022115.1"/>
</dbReference>
<evidence type="ECO:0000313" key="2">
    <source>
        <dbReference type="Proteomes" id="UP000197424"/>
    </source>
</evidence>
<dbReference type="AlphaFoldDB" id="A0A248LK60"/>
<organism evidence="1 2">
    <name type="scientific">Laribacter hongkongensis</name>
    <dbReference type="NCBI Taxonomy" id="168471"/>
    <lineage>
        <taxon>Bacteria</taxon>
        <taxon>Pseudomonadati</taxon>
        <taxon>Pseudomonadota</taxon>
        <taxon>Betaproteobacteria</taxon>
        <taxon>Neisseriales</taxon>
        <taxon>Aquaspirillaceae</taxon>
        <taxon>Laribacter</taxon>
    </lineage>
</organism>
<dbReference type="EMBL" id="CP022115">
    <property type="protein sequence ID" value="ASJ24935.1"/>
    <property type="molecule type" value="Genomic_DNA"/>
</dbReference>
<accession>A0A248LK60</accession>
<gene>
    <name evidence="1" type="ORF">LHGZ1_2104</name>
</gene>
<protein>
    <submittedName>
        <fullName evidence="1">Uncharacterized protein</fullName>
    </submittedName>
</protein>
<name>A0A248LK60_9NEIS</name>
<proteinExistence type="predicted"/>
<dbReference type="Proteomes" id="UP000197424">
    <property type="component" value="Chromosome"/>
</dbReference>
<sequence>MTSKPVFDLILQPQFKGFLIPRQQNPFYESDGRTPSNAVARKGRLADLLASYFERLGFPLARHLQNDSRFHAKDVIEIFPARPVGKKYVHLQSSLNPNQQWEINPDGDDASPWTRNIDWMACCTTKPFSKDFDLVHVLMIAIDSMQAYEGQRADHTALLRMESEDQSRWRFLYQVD</sequence>
<evidence type="ECO:0000313" key="1">
    <source>
        <dbReference type="EMBL" id="ASJ24935.1"/>
    </source>
</evidence>